<keyword evidence="2 5" id="KW-0812">Transmembrane</keyword>
<comment type="subcellular location">
    <subcellularLocation>
        <location evidence="1">Membrane</location>
        <topology evidence="1">Multi-pass membrane protein</topology>
    </subcellularLocation>
</comment>
<evidence type="ECO:0000256" key="5">
    <source>
        <dbReference type="SAM" id="Phobius"/>
    </source>
</evidence>
<dbReference type="PANTHER" id="PTHR37422">
    <property type="entry name" value="TEICHURONIC ACID BIOSYNTHESIS PROTEIN TUAE"/>
    <property type="match status" value="1"/>
</dbReference>
<dbReference type="RefSeq" id="WP_348395442.1">
    <property type="nucleotide sequence ID" value="NZ_CP136600.1"/>
</dbReference>
<evidence type="ECO:0000256" key="3">
    <source>
        <dbReference type="ARBA" id="ARBA00022989"/>
    </source>
</evidence>
<dbReference type="InterPro" id="IPR051533">
    <property type="entry name" value="WaaL-like"/>
</dbReference>
<dbReference type="Pfam" id="PF04932">
    <property type="entry name" value="Wzy_C"/>
    <property type="match status" value="1"/>
</dbReference>
<feature type="transmembrane region" description="Helical" evidence="5">
    <location>
        <begin position="218"/>
        <end position="234"/>
    </location>
</feature>
<organism evidence="7 8">
    <name type="scientific">Thalassotalea fonticola</name>
    <dbReference type="NCBI Taxonomy" id="3065649"/>
    <lineage>
        <taxon>Bacteria</taxon>
        <taxon>Pseudomonadati</taxon>
        <taxon>Pseudomonadota</taxon>
        <taxon>Gammaproteobacteria</taxon>
        <taxon>Alteromonadales</taxon>
        <taxon>Colwelliaceae</taxon>
        <taxon>Thalassotalea</taxon>
    </lineage>
</organism>
<feature type="transmembrane region" description="Helical" evidence="5">
    <location>
        <begin position="193"/>
        <end position="212"/>
    </location>
</feature>
<evidence type="ECO:0000313" key="7">
    <source>
        <dbReference type="EMBL" id="WOH36630.1"/>
    </source>
</evidence>
<feature type="transmembrane region" description="Helical" evidence="5">
    <location>
        <begin position="87"/>
        <end position="109"/>
    </location>
</feature>
<feature type="transmembrane region" description="Helical" evidence="5">
    <location>
        <begin position="380"/>
        <end position="399"/>
    </location>
</feature>
<feature type="transmembrane region" description="Helical" evidence="5">
    <location>
        <begin position="357"/>
        <end position="374"/>
    </location>
</feature>
<keyword evidence="3 5" id="KW-1133">Transmembrane helix</keyword>
<feature type="transmembrane region" description="Helical" evidence="5">
    <location>
        <begin position="169"/>
        <end position="186"/>
    </location>
</feature>
<evidence type="ECO:0000256" key="1">
    <source>
        <dbReference type="ARBA" id="ARBA00004141"/>
    </source>
</evidence>
<dbReference type="EMBL" id="CP136600">
    <property type="protein sequence ID" value="WOH36630.1"/>
    <property type="molecule type" value="Genomic_DNA"/>
</dbReference>
<feature type="transmembrane region" description="Helical" evidence="5">
    <location>
        <begin position="411"/>
        <end position="432"/>
    </location>
</feature>
<feature type="transmembrane region" description="Helical" evidence="5">
    <location>
        <begin position="306"/>
        <end position="336"/>
    </location>
</feature>
<keyword evidence="4 5" id="KW-0472">Membrane</keyword>
<gene>
    <name evidence="7" type="ORF">RI844_14805</name>
</gene>
<protein>
    <submittedName>
        <fullName evidence="7">O-antigen ligase family protein</fullName>
    </submittedName>
</protein>
<evidence type="ECO:0000256" key="4">
    <source>
        <dbReference type="ARBA" id="ARBA00023136"/>
    </source>
</evidence>
<feature type="transmembrane region" description="Helical" evidence="5">
    <location>
        <begin position="41"/>
        <end position="58"/>
    </location>
</feature>
<evidence type="ECO:0000313" key="8">
    <source>
        <dbReference type="Proteomes" id="UP001301442"/>
    </source>
</evidence>
<keyword evidence="8" id="KW-1185">Reference proteome</keyword>
<feature type="transmembrane region" description="Helical" evidence="5">
    <location>
        <begin position="63"/>
        <end position="81"/>
    </location>
</feature>
<accession>A0ABZ0GLM7</accession>
<sequence length="436" mass="49844">MQKKQDEELENSSVGFFFLFLYSIAIFIRPHEWNYTTVEPIPLGRYLLIAAFVFYLFFQKKKIWGYQCWCLLGVFLIIPLSGLKNGWLGGGVFQAIDFFIYSLLPFLLYASLINSSKKHHAIFLVFTVASLVMLHHGISQKMSVDGTGWSGIQLSVGTRITFLGFFKDPNDLSMFFVMNIPVMFYLRHSATNWFSKFFFSLMIIALLVGIYLANSRGAMVALFGLGLTYCFFNWGKLKTLFFSLVSIPIVVIIMSVFRTIDLDDGSTSGRIRAWYQAIQMFKSSPLIGVGKENFDKHHSLTAHNSFLLIIAELGAIGYALWFFTIALTMWMLYKAFNLEPEKNKGILADPKVRQDVILAKTLFFSLVAFLYTAFFLSRSYIVFLYVFLGLSYAVFIRLARQIPELQEVTASKNLLLIFMAAPLTMILLYLLVKILL</sequence>
<feature type="transmembrane region" description="Helical" evidence="5">
    <location>
        <begin position="12"/>
        <end position="29"/>
    </location>
</feature>
<feature type="transmembrane region" description="Helical" evidence="5">
    <location>
        <begin position="241"/>
        <end position="260"/>
    </location>
</feature>
<feature type="transmembrane region" description="Helical" evidence="5">
    <location>
        <begin position="121"/>
        <end position="138"/>
    </location>
</feature>
<keyword evidence="7" id="KW-0436">Ligase</keyword>
<evidence type="ECO:0000256" key="2">
    <source>
        <dbReference type="ARBA" id="ARBA00022692"/>
    </source>
</evidence>
<reference evidence="7 8" key="1">
    <citation type="submission" date="2023-09" db="EMBL/GenBank/DDBJ databases">
        <authorList>
            <person name="Qi X."/>
        </authorList>
    </citation>
    <scope>NUCLEOTIDE SEQUENCE [LARGE SCALE GENOMIC DNA]</scope>
    <source>
        <strain evidence="7 8">S1-1</strain>
    </source>
</reference>
<dbReference type="InterPro" id="IPR007016">
    <property type="entry name" value="O-antigen_ligase-rel_domated"/>
</dbReference>
<name>A0ABZ0GLM7_9GAMM</name>
<evidence type="ECO:0000259" key="6">
    <source>
        <dbReference type="Pfam" id="PF04932"/>
    </source>
</evidence>
<dbReference type="PANTHER" id="PTHR37422:SF17">
    <property type="entry name" value="O-ANTIGEN LIGASE"/>
    <property type="match status" value="1"/>
</dbReference>
<dbReference type="GO" id="GO:0016874">
    <property type="term" value="F:ligase activity"/>
    <property type="evidence" value="ECO:0007669"/>
    <property type="project" value="UniProtKB-KW"/>
</dbReference>
<feature type="domain" description="O-antigen ligase-related" evidence="6">
    <location>
        <begin position="202"/>
        <end position="322"/>
    </location>
</feature>
<proteinExistence type="predicted"/>
<dbReference type="Proteomes" id="UP001301442">
    <property type="component" value="Chromosome"/>
</dbReference>